<dbReference type="InterPro" id="IPR041372">
    <property type="entry name" value="Cas3_C"/>
</dbReference>
<dbReference type="RefSeq" id="WP_136500659.1">
    <property type="nucleotide sequence ID" value="NZ_CABHMM010000001.1"/>
</dbReference>
<sequence length="1070" mass="119617">MATHFPKGKPALSPEALSIWAKTAFYGRTDDDSYLQLWQHLEDTGEVALHVWDDFVSDNIKELLAEDIGDREVAKELYQFIAAIHDIGKGAPSFIVQSTKFADKVKQTKLSIKAIVGKDLMRSEYRHELVGYAAVIEWFCSQGFPVEPGTFAYGVACVVAGHHGKSLTDDKQALVDPLQRGKSFRGKTFMGDKAWTAVRDELLDWIAETLHAQPILYTLRNRSLRRRTQILLTSMVVMADWIASDSRLFPLNQGSVDEQIFDARYRADKAWRMLRIPEPWNPFATGESPDEMFAERFSIPGAHMRPVQREAARLARTMQSPGLMIVEANMGEGKTEAALIAAEILAARFQCGGIYYALPSQATVNAMFTRVLDWVGHLPSDEQGQIGSLFLAHGKNNLNDEYEHLREQWFDDGGEGLDAEMDLSEPSVGSVDAEYDGIDRYGRNHAYDDHSTMQAVVNSWLTGYRRGNLSDFVVGTIDQVLMAGLRSKYVVLRHLALAGKVVILDEVHSNTAYMNVYMETVLSWLGAYGVPAIMLSATLPQEKRQAFLDAYRNGASAASKVEAEPVRYSKSALSLPARIPLPSRIPPMSAGNIALPRRIPLRQRKDVVRNNDEVSVEPDMRYPLISVVSASEAPVAVAPEPSGRATDIEVSLMDDGDEALVSLLRKNLQDGGCAVVIRDTVSRAQATYQMLCETMGDDMDIMLDHSRFLAVDRARIDRGLIDRYGRYGSVEGRSGIVVATQVVEQSLDVDFDLMITDIAPIDLILQRAGRLHRHHRGDGENLRPELLRQARLVITGVSQWERDAPPQFATGVDKVYQPYLLMRSLAVLDVEPGVSRRLNIPGDIPRLVQTVYGKKLICPGSWQDSDYGERAAQTKLEDSRTDSEHEARRFRIFQPQSPRHPFDINGWLDATMTDADTPGGADERVSRAGIREGEDSFEVIVLQQQDGELMLPSWCGFKESERILPSGFGAPTRQQVRDILSCTISLSRTSLKYMDLDEVIKAFERATPDPWYDYMQLDRSLAGQLMIALDENGIATYQIPKSDKDGTKISNRTLTVRYSMEKGWQVDADE</sequence>
<evidence type="ECO:0000256" key="4">
    <source>
        <dbReference type="ARBA" id="ARBA00022723"/>
    </source>
</evidence>
<dbReference type="PROSITE" id="PS51643">
    <property type="entry name" value="HD_CAS3"/>
    <property type="match status" value="1"/>
</dbReference>
<dbReference type="Pfam" id="PF18395">
    <property type="entry name" value="Cas3_C"/>
    <property type="match status" value="1"/>
</dbReference>
<dbReference type="InterPro" id="IPR054712">
    <property type="entry name" value="Cas3-like_dom"/>
</dbReference>
<protein>
    <submittedName>
        <fullName evidence="11">CRISPR-associated helicase Cas3</fullName>
    </submittedName>
</protein>
<dbReference type="Gene3D" id="1.10.3210.30">
    <property type="match status" value="1"/>
</dbReference>
<dbReference type="PANTHER" id="PTHR47963:SF9">
    <property type="entry name" value="CRISPR-ASSOCIATED ENDONUCLEASE_HELICASE CAS3"/>
    <property type="match status" value="1"/>
</dbReference>
<dbReference type="InterPro" id="IPR027417">
    <property type="entry name" value="P-loop_NTPase"/>
</dbReference>
<dbReference type="CDD" id="cd09641">
    <property type="entry name" value="Cas3''_I"/>
    <property type="match status" value="1"/>
</dbReference>
<keyword evidence="4" id="KW-0479">Metal-binding</keyword>
<comment type="similarity">
    <text evidence="1">In the N-terminal section; belongs to the CRISPR-associated nuclease Cas3-HD family.</text>
</comment>
<dbReference type="Pfam" id="PF18019">
    <property type="entry name" value="Cas3_HD"/>
    <property type="match status" value="1"/>
</dbReference>
<dbReference type="AlphaFoldDB" id="A0A4S5BFW1"/>
<keyword evidence="3" id="KW-0540">Nuclease</keyword>
<dbReference type="GO" id="GO:0005524">
    <property type="term" value="F:ATP binding"/>
    <property type="evidence" value="ECO:0007669"/>
    <property type="project" value="UniProtKB-KW"/>
</dbReference>
<dbReference type="NCBIfam" id="TIGR01596">
    <property type="entry name" value="cas3_HD"/>
    <property type="match status" value="1"/>
</dbReference>
<evidence type="ECO:0000313" key="11">
    <source>
        <dbReference type="EMBL" id="THJ29361.1"/>
    </source>
</evidence>
<evidence type="ECO:0000256" key="2">
    <source>
        <dbReference type="ARBA" id="ARBA00009046"/>
    </source>
</evidence>
<gene>
    <name evidence="11" type="primary">cas3</name>
    <name evidence="11" type="ORF">E6L38_07120</name>
</gene>
<evidence type="ECO:0000259" key="10">
    <source>
        <dbReference type="PROSITE" id="PS51643"/>
    </source>
</evidence>
<dbReference type="GO" id="GO:0004518">
    <property type="term" value="F:nuclease activity"/>
    <property type="evidence" value="ECO:0007669"/>
    <property type="project" value="UniProtKB-KW"/>
</dbReference>
<comment type="caution">
    <text evidence="11">The sequence shown here is derived from an EMBL/GenBank/DDBJ whole genome shotgun (WGS) entry which is preliminary data.</text>
</comment>
<dbReference type="Proteomes" id="UP000306697">
    <property type="component" value="Unassembled WGS sequence"/>
</dbReference>
<keyword evidence="5" id="KW-0547">Nucleotide-binding</keyword>
<dbReference type="InterPro" id="IPR006474">
    <property type="entry name" value="Helicase_Cas3_CRISPR-ass_core"/>
</dbReference>
<dbReference type="GO" id="GO:0051607">
    <property type="term" value="P:defense response to virus"/>
    <property type="evidence" value="ECO:0007669"/>
    <property type="project" value="UniProtKB-KW"/>
</dbReference>
<evidence type="ECO:0000256" key="6">
    <source>
        <dbReference type="ARBA" id="ARBA00022801"/>
    </source>
</evidence>
<evidence type="ECO:0000313" key="12">
    <source>
        <dbReference type="Proteomes" id="UP000306697"/>
    </source>
</evidence>
<dbReference type="NCBIfam" id="TIGR01587">
    <property type="entry name" value="cas3_core"/>
    <property type="match status" value="1"/>
</dbReference>
<dbReference type="PANTHER" id="PTHR47963">
    <property type="entry name" value="DEAD-BOX ATP-DEPENDENT RNA HELICASE 47, MITOCHONDRIAL"/>
    <property type="match status" value="1"/>
</dbReference>
<evidence type="ECO:0000256" key="9">
    <source>
        <dbReference type="ARBA" id="ARBA00023118"/>
    </source>
</evidence>
<name>A0A4S5BFW1_BIFLI</name>
<dbReference type="GO" id="GO:0003724">
    <property type="term" value="F:RNA helicase activity"/>
    <property type="evidence" value="ECO:0007669"/>
    <property type="project" value="TreeGrafter"/>
</dbReference>
<feature type="domain" description="HD Cas3-type" evidence="10">
    <location>
        <begin position="30"/>
        <end position="242"/>
    </location>
</feature>
<comment type="similarity">
    <text evidence="2">In the central section; belongs to the CRISPR-associated helicase Cas3 family.</text>
</comment>
<dbReference type="GO" id="GO:0016787">
    <property type="term" value="F:hydrolase activity"/>
    <property type="evidence" value="ECO:0007669"/>
    <property type="project" value="UniProtKB-KW"/>
</dbReference>
<evidence type="ECO:0000256" key="5">
    <source>
        <dbReference type="ARBA" id="ARBA00022741"/>
    </source>
</evidence>
<dbReference type="Gene3D" id="3.40.50.300">
    <property type="entry name" value="P-loop containing nucleotide triphosphate hydrolases"/>
    <property type="match status" value="2"/>
</dbReference>
<evidence type="ECO:0000256" key="7">
    <source>
        <dbReference type="ARBA" id="ARBA00022806"/>
    </source>
</evidence>
<evidence type="ECO:0000256" key="3">
    <source>
        <dbReference type="ARBA" id="ARBA00022722"/>
    </source>
</evidence>
<dbReference type="InterPro" id="IPR038257">
    <property type="entry name" value="CRISPR-assoc_Cas3_HD_sf"/>
</dbReference>
<dbReference type="SUPFAM" id="SSF52540">
    <property type="entry name" value="P-loop containing nucleoside triphosphate hydrolases"/>
    <property type="match status" value="1"/>
</dbReference>
<dbReference type="Pfam" id="PF22590">
    <property type="entry name" value="Cas3-like_C_2"/>
    <property type="match status" value="1"/>
</dbReference>
<reference evidence="11 12" key="1">
    <citation type="submission" date="2019-04" db="EMBL/GenBank/DDBJ databases">
        <title>Genome Announcement To Ensure Probiotic Safety of Bifidobacterium longum subsp infantis UBBI-01.</title>
        <authorList>
            <person name="Sulthana A."/>
            <person name="Lakshmi S.G."/>
            <person name="Madempudi R.S."/>
        </authorList>
    </citation>
    <scope>NUCLEOTIDE SEQUENCE [LARGE SCALE GENOMIC DNA]</scope>
    <source>
        <strain evidence="11 12">UBBI-01</strain>
    </source>
</reference>
<dbReference type="GO" id="GO:0003723">
    <property type="term" value="F:RNA binding"/>
    <property type="evidence" value="ECO:0007669"/>
    <property type="project" value="TreeGrafter"/>
</dbReference>
<keyword evidence="7" id="KW-0347">Helicase</keyword>
<organism evidence="11 12">
    <name type="scientific">Bifidobacterium longum subsp. infantis</name>
    <dbReference type="NCBI Taxonomy" id="1682"/>
    <lineage>
        <taxon>Bacteria</taxon>
        <taxon>Bacillati</taxon>
        <taxon>Actinomycetota</taxon>
        <taxon>Actinomycetes</taxon>
        <taxon>Bifidobacteriales</taxon>
        <taxon>Bifidobacteriaceae</taxon>
        <taxon>Bifidobacterium</taxon>
    </lineage>
</organism>
<dbReference type="EMBL" id="SSWL01000009">
    <property type="protein sequence ID" value="THJ29361.1"/>
    <property type="molecule type" value="Genomic_DNA"/>
</dbReference>
<proteinExistence type="inferred from homology"/>
<evidence type="ECO:0000256" key="8">
    <source>
        <dbReference type="ARBA" id="ARBA00022840"/>
    </source>
</evidence>
<keyword evidence="6" id="KW-0378">Hydrolase</keyword>
<accession>A0A4S5BFW1</accession>
<dbReference type="InterPro" id="IPR006483">
    <property type="entry name" value="CRISPR-assoc_Cas3_HD"/>
</dbReference>
<dbReference type="InterPro" id="IPR050547">
    <property type="entry name" value="DEAD_box_RNA_helicases"/>
</dbReference>
<keyword evidence="8" id="KW-0067">ATP-binding</keyword>
<dbReference type="InterPro" id="IPR014001">
    <property type="entry name" value="Helicase_ATP-bd"/>
</dbReference>
<dbReference type="SMART" id="SM00487">
    <property type="entry name" value="DEXDc"/>
    <property type="match status" value="1"/>
</dbReference>
<evidence type="ECO:0000256" key="1">
    <source>
        <dbReference type="ARBA" id="ARBA00006847"/>
    </source>
</evidence>
<keyword evidence="9" id="KW-0051">Antiviral defense</keyword>
<dbReference type="GO" id="GO:0046872">
    <property type="term" value="F:metal ion binding"/>
    <property type="evidence" value="ECO:0007669"/>
    <property type="project" value="UniProtKB-KW"/>
</dbReference>